<dbReference type="RefSeq" id="WP_039899497.1">
    <property type="nucleotide sequence ID" value="NZ_CACRUX010000063.1"/>
</dbReference>
<dbReference type="EMBL" id="CACRUX010000063">
    <property type="protein sequence ID" value="VYU33796.1"/>
    <property type="molecule type" value="Genomic_DNA"/>
</dbReference>
<evidence type="ECO:0000313" key="1">
    <source>
        <dbReference type="EMBL" id="VYU33796.1"/>
    </source>
</evidence>
<reference evidence="1" key="1">
    <citation type="submission" date="2019-11" db="EMBL/GenBank/DDBJ databases">
        <authorList>
            <person name="Feng L."/>
        </authorList>
    </citation>
    <scope>NUCLEOTIDE SEQUENCE</scope>
    <source>
        <strain evidence="1">VrattiLFYP33</strain>
    </source>
</reference>
<proteinExistence type="predicted"/>
<dbReference type="GeneID" id="89605089"/>
<protein>
    <recommendedName>
        <fullName evidence="2">BppU N-terminal domain-containing protein</fullName>
    </recommendedName>
</protein>
<name>A0A6N3DWL4_9FIRM</name>
<evidence type="ECO:0008006" key="2">
    <source>
        <dbReference type="Google" id="ProtNLM"/>
    </source>
</evidence>
<sequence length="122" mass="13964">MSFFVVKNRIHLTRGDSAEFDLTIRDRVTGSVFIPGDGDRLTFTLKRFITDKDPVLTKTLGQGIRQEQDSCVLVFLPEDTRHLSCGRYIYEVKLVRGTGYTDTIIPARDFFLERSVTERGTE</sequence>
<dbReference type="AlphaFoldDB" id="A0A6N3DWL4"/>
<gene>
    <name evidence="1" type="ORF">VRLFYP33_01777</name>
</gene>
<accession>A0A6N3DWL4</accession>
<organism evidence="1">
    <name type="scientific">Veillonella ratti</name>
    <dbReference type="NCBI Taxonomy" id="103892"/>
    <lineage>
        <taxon>Bacteria</taxon>
        <taxon>Bacillati</taxon>
        <taxon>Bacillota</taxon>
        <taxon>Negativicutes</taxon>
        <taxon>Veillonellales</taxon>
        <taxon>Veillonellaceae</taxon>
        <taxon>Veillonella</taxon>
    </lineage>
</organism>